<comment type="caution">
    <text evidence="11">The sequence shown here is derived from an EMBL/GenBank/DDBJ whole genome shotgun (WGS) entry which is preliminary data.</text>
</comment>
<feature type="binding site" evidence="6">
    <location>
        <begin position="288"/>
        <end position="295"/>
    </location>
    <ligand>
        <name>FAD</name>
        <dbReference type="ChEBI" id="CHEBI:57692"/>
    </ligand>
</feature>
<dbReference type="PRINTS" id="PR00147">
    <property type="entry name" value="DNAPHOTLYASE"/>
</dbReference>
<proteinExistence type="inferred from homology"/>
<dbReference type="EMBL" id="PDEQ01000010">
    <property type="protein sequence ID" value="PEN11312.1"/>
    <property type="molecule type" value="Genomic_DNA"/>
</dbReference>
<dbReference type="InterPro" id="IPR014133">
    <property type="entry name" value="Cry_DASH"/>
</dbReference>
<evidence type="ECO:0000256" key="8">
    <source>
        <dbReference type="RuleBase" id="RU367151"/>
    </source>
</evidence>
<dbReference type="GO" id="GO:0000719">
    <property type="term" value="P:photoreactive repair"/>
    <property type="evidence" value="ECO:0007669"/>
    <property type="project" value="TreeGrafter"/>
</dbReference>
<keyword evidence="4 6" id="KW-0274">FAD</keyword>
<feature type="site" description="Electron transfer via tryptophanyl radical" evidence="7">
    <location>
        <position position="319"/>
    </location>
</feature>
<dbReference type="Gene3D" id="1.10.579.10">
    <property type="entry name" value="DNA Cyclobutane Dipyrimidine Photolyase, subunit A, domain 3"/>
    <property type="match status" value="1"/>
</dbReference>
<dbReference type="PROSITE" id="PS51645">
    <property type="entry name" value="PHR_CRY_ALPHA_BETA"/>
    <property type="match status" value="1"/>
</dbReference>
<dbReference type="Proteomes" id="UP000220102">
    <property type="component" value="Unassembled WGS sequence"/>
</dbReference>
<organism evidence="11 12">
    <name type="scientific">Longibacter salinarum</name>
    <dbReference type="NCBI Taxonomy" id="1850348"/>
    <lineage>
        <taxon>Bacteria</taxon>
        <taxon>Pseudomonadati</taxon>
        <taxon>Rhodothermota</taxon>
        <taxon>Rhodothermia</taxon>
        <taxon>Rhodothermales</taxon>
        <taxon>Salisaetaceae</taxon>
        <taxon>Longibacter</taxon>
    </lineage>
</organism>
<dbReference type="InterPro" id="IPR036134">
    <property type="entry name" value="Crypto/Photolyase_FAD-like_sf"/>
</dbReference>
<protein>
    <recommendedName>
        <fullName evidence="2 8">Cryptochrome DASH</fullName>
    </recommendedName>
</protein>
<dbReference type="InterPro" id="IPR006050">
    <property type="entry name" value="DNA_photolyase_N"/>
</dbReference>
<dbReference type="InterPro" id="IPR005101">
    <property type="entry name" value="Cryptochr/Photolyase_FAD-bd"/>
</dbReference>
<dbReference type="InterPro" id="IPR002081">
    <property type="entry name" value="Cryptochrome/DNA_photolyase_1"/>
</dbReference>
<dbReference type="InterPro" id="IPR014729">
    <property type="entry name" value="Rossmann-like_a/b/a_fold"/>
</dbReference>
<feature type="domain" description="Photolyase/cryptochrome alpha/beta" evidence="10">
    <location>
        <begin position="2"/>
        <end position="136"/>
    </location>
</feature>
<dbReference type="PANTHER" id="PTHR11455">
    <property type="entry name" value="CRYPTOCHROME"/>
    <property type="match status" value="1"/>
</dbReference>
<reference evidence="11 12" key="1">
    <citation type="submission" date="2017-10" db="EMBL/GenBank/DDBJ databases">
        <title>Draft genome of Longibacter Salinarum.</title>
        <authorList>
            <person name="Goh K.M."/>
            <person name="Shamsir M.S."/>
            <person name="Lim S.W."/>
        </authorList>
    </citation>
    <scope>NUCLEOTIDE SEQUENCE [LARGE SCALE GENOMIC DNA]</scope>
    <source>
        <strain evidence="11 12">KCTC 52045</strain>
    </source>
</reference>
<gene>
    <name evidence="11" type="ORF">CRI94_16115</name>
</gene>
<evidence type="ECO:0000256" key="3">
    <source>
        <dbReference type="ARBA" id="ARBA00022630"/>
    </source>
</evidence>
<dbReference type="SUPFAM" id="SSF52425">
    <property type="entry name" value="Cryptochrome/photolyase, N-terminal domain"/>
    <property type="match status" value="1"/>
</dbReference>
<comment type="function">
    <text evidence="8">May have a photoreceptor function.</text>
</comment>
<evidence type="ECO:0000313" key="12">
    <source>
        <dbReference type="Proteomes" id="UP000220102"/>
    </source>
</evidence>
<sequence length="481" mass="55776">MSTAIVWHRNDLRIRDHEALSYAAEHHDVVIPVYCFDPRHFATTMFDLPKTGAIRARFLRESVADLRESLKGLGADLVVRHAKPEDVLPELVRETSATDVYMFEEVGTEEKEVENAVEEALRNTNAQPAYFWGKTLYHLDDAPFESADDVPDVFTPFRKKLQKQSEVRPTIDPPETLAPLPEDLDPGTIPTNEDLGVEGNATADERGVLPWKGGETRGLDRIQQYIWRDDHLKEYKATRNGLLGEGYSSKFSPWLAHGCITPRQIYEEVQRYEDRRVSNKSTYWMVFELIWRDFFTYVTWKAGPKLFHPGGLNDNDIDWTYHDESFEKWATATTGIPFIDANMRELNTTGFMSNRGRQNVASMLSQSLKLDWRMGAAYFESRLVDYDVASNWGNWAYNSRVGNDPRSRYFNIVKQAQRYDSDGDYVRHWLPELSDVPDQYIHEPHTMSREEQKEYGCIIGADYPEPYVDLEKTYERIRGER</sequence>
<dbReference type="Gene3D" id="3.40.50.620">
    <property type="entry name" value="HUPs"/>
    <property type="match status" value="1"/>
</dbReference>
<dbReference type="GO" id="GO:0003904">
    <property type="term" value="F:deoxyribodipyrimidine photo-lyase activity"/>
    <property type="evidence" value="ECO:0007669"/>
    <property type="project" value="TreeGrafter"/>
</dbReference>
<evidence type="ECO:0000256" key="6">
    <source>
        <dbReference type="PIRSR" id="PIRSR602081-1"/>
    </source>
</evidence>
<feature type="region of interest" description="Disordered" evidence="9">
    <location>
        <begin position="164"/>
        <end position="185"/>
    </location>
</feature>
<feature type="binding site" evidence="6">
    <location>
        <position position="235"/>
    </location>
    <ligand>
        <name>FAD</name>
        <dbReference type="ChEBI" id="CHEBI:57692"/>
    </ligand>
</feature>
<evidence type="ECO:0000256" key="2">
    <source>
        <dbReference type="ARBA" id="ARBA00017881"/>
    </source>
</evidence>
<evidence type="ECO:0000256" key="1">
    <source>
        <dbReference type="ARBA" id="ARBA00005862"/>
    </source>
</evidence>
<feature type="site" description="Electron transfer via tryptophanyl radical" evidence="7">
    <location>
        <position position="372"/>
    </location>
</feature>
<dbReference type="NCBIfam" id="TIGR02765">
    <property type="entry name" value="crypto_DASH"/>
    <property type="match status" value="1"/>
</dbReference>
<dbReference type="OrthoDB" id="9772484at2"/>
<dbReference type="RefSeq" id="WP_098078440.1">
    <property type="nucleotide sequence ID" value="NZ_PDEQ01000010.1"/>
</dbReference>
<comment type="similarity">
    <text evidence="1 8">Belongs to the DNA photolyase class-1 family.</text>
</comment>
<comment type="cofactor">
    <cofactor evidence="8">
        <name>(6R)-5,10-methylene-5,6,7,8-tetrahydrofolate</name>
        <dbReference type="ChEBI" id="CHEBI:15636"/>
    </cofactor>
    <text evidence="8">Binds 1 5,10-methenyltetrahydrofolate (MTHF) per subunit.</text>
</comment>
<evidence type="ECO:0000259" key="10">
    <source>
        <dbReference type="PROSITE" id="PS51645"/>
    </source>
</evidence>
<feature type="binding site" evidence="6">
    <location>
        <begin position="385"/>
        <end position="387"/>
    </location>
    <ligand>
        <name>FAD</name>
        <dbReference type="ChEBI" id="CHEBI:57692"/>
    </ligand>
</feature>
<dbReference type="Pfam" id="PF03441">
    <property type="entry name" value="FAD_binding_7"/>
    <property type="match status" value="1"/>
</dbReference>
<accession>A0A2A8CTU6</accession>
<feature type="site" description="Electron transfer via tryptophanyl radical" evidence="7">
    <location>
        <position position="395"/>
    </location>
</feature>
<evidence type="ECO:0000256" key="5">
    <source>
        <dbReference type="ARBA" id="ARBA00022991"/>
    </source>
</evidence>
<comment type="cofactor">
    <cofactor evidence="6 8">
        <name>FAD</name>
        <dbReference type="ChEBI" id="CHEBI:57692"/>
    </cofactor>
    <text evidence="6 8">Binds 1 FAD per subunit.</text>
</comment>
<feature type="binding site" evidence="6">
    <location>
        <begin position="248"/>
        <end position="252"/>
    </location>
    <ligand>
        <name>FAD</name>
        <dbReference type="ChEBI" id="CHEBI:57692"/>
    </ligand>
</feature>
<dbReference type="Gene3D" id="1.25.40.80">
    <property type="match status" value="1"/>
</dbReference>
<keyword evidence="12" id="KW-1185">Reference proteome</keyword>
<evidence type="ECO:0000256" key="9">
    <source>
        <dbReference type="SAM" id="MobiDB-lite"/>
    </source>
</evidence>
<dbReference type="SUPFAM" id="SSF48173">
    <property type="entry name" value="Cryptochrome/photolyase FAD-binding domain"/>
    <property type="match status" value="1"/>
</dbReference>
<dbReference type="PANTHER" id="PTHR11455:SF22">
    <property type="entry name" value="CRYPTOCHROME DASH"/>
    <property type="match status" value="1"/>
</dbReference>
<keyword evidence="3 6" id="KW-0285">Flavoprotein</keyword>
<dbReference type="InterPro" id="IPR036155">
    <property type="entry name" value="Crypto/Photolyase_N_sf"/>
</dbReference>
<evidence type="ECO:0000256" key="4">
    <source>
        <dbReference type="ARBA" id="ARBA00022827"/>
    </source>
</evidence>
<dbReference type="GO" id="GO:0071949">
    <property type="term" value="F:FAD binding"/>
    <property type="evidence" value="ECO:0007669"/>
    <property type="project" value="TreeGrafter"/>
</dbReference>
<keyword evidence="5 8" id="KW-0157">Chromophore</keyword>
<name>A0A2A8CTU6_9BACT</name>
<dbReference type="AlphaFoldDB" id="A0A2A8CTU6"/>
<evidence type="ECO:0000256" key="7">
    <source>
        <dbReference type="PIRSR" id="PIRSR602081-2"/>
    </source>
</evidence>
<dbReference type="GO" id="GO:0003677">
    <property type="term" value="F:DNA binding"/>
    <property type="evidence" value="ECO:0007669"/>
    <property type="project" value="TreeGrafter"/>
</dbReference>
<evidence type="ECO:0000313" key="11">
    <source>
        <dbReference type="EMBL" id="PEN11312.1"/>
    </source>
</evidence>
<dbReference type="Pfam" id="PF00875">
    <property type="entry name" value="DNA_photolyase"/>
    <property type="match status" value="1"/>
</dbReference>